<evidence type="ECO:0000256" key="6">
    <source>
        <dbReference type="ARBA" id="ARBA00023136"/>
    </source>
</evidence>
<dbReference type="AlphaFoldDB" id="A0A087T3T8"/>
<proteinExistence type="inferred from homology"/>
<keyword evidence="3" id="KW-0813">Transport</keyword>
<evidence type="ECO:0000256" key="4">
    <source>
        <dbReference type="ARBA" id="ARBA00022692"/>
    </source>
</evidence>
<reference evidence="8 9" key="1">
    <citation type="submission" date="2013-11" db="EMBL/GenBank/DDBJ databases">
        <title>Genome sequencing of Stegodyphus mimosarum.</title>
        <authorList>
            <person name="Bechsgaard J."/>
        </authorList>
    </citation>
    <scope>NUCLEOTIDE SEQUENCE [LARGE SCALE GENOMIC DNA]</scope>
</reference>
<dbReference type="Pfam" id="PF01733">
    <property type="entry name" value="Nucleoside_tran"/>
    <property type="match status" value="1"/>
</dbReference>
<comment type="subcellular location">
    <subcellularLocation>
        <location evidence="1">Membrane</location>
        <topology evidence="1">Multi-pass membrane protein</topology>
    </subcellularLocation>
</comment>
<protein>
    <submittedName>
        <fullName evidence="8">Equilibrative nucleoside transporter 4</fullName>
    </submittedName>
</protein>
<organism evidence="8 9">
    <name type="scientific">Stegodyphus mimosarum</name>
    <name type="common">African social velvet spider</name>
    <dbReference type="NCBI Taxonomy" id="407821"/>
    <lineage>
        <taxon>Eukaryota</taxon>
        <taxon>Metazoa</taxon>
        <taxon>Ecdysozoa</taxon>
        <taxon>Arthropoda</taxon>
        <taxon>Chelicerata</taxon>
        <taxon>Arachnida</taxon>
        <taxon>Araneae</taxon>
        <taxon>Araneomorphae</taxon>
        <taxon>Entelegynae</taxon>
        <taxon>Eresoidea</taxon>
        <taxon>Eresidae</taxon>
        <taxon>Stegodyphus</taxon>
    </lineage>
</organism>
<evidence type="ECO:0000313" key="8">
    <source>
        <dbReference type="EMBL" id="KFM59777.1"/>
    </source>
</evidence>
<gene>
    <name evidence="8" type="ORF">X975_01111</name>
</gene>
<evidence type="ECO:0000313" key="9">
    <source>
        <dbReference type="Proteomes" id="UP000054359"/>
    </source>
</evidence>
<evidence type="ECO:0000256" key="5">
    <source>
        <dbReference type="ARBA" id="ARBA00022989"/>
    </source>
</evidence>
<keyword evidence="9" id="KW-1185">Reference proteome</keyword>
<dbReference type="OrthoDB" id="6416919at2759"/>
<dbReference type="Proteomes" id="UP000054359">
    <property type="component" value="Unassembled WGS sequence"/>
</dbReference>
<dbReference type="InterPro" id="IPR002259">
    <property type="entry name" value="Eqnu_transpt"/>
</dbReference>
<dbReference type="PANTHER" id="PTHR10332:SF10">
    <property type="entry name" value="EQUILIBRATIVE NUCLEOSIDE TRANSPORTER 4"/>
    <property type="match status" value="1"/>
</dbReference>
<evidence type="ECO:0000256" key="2">
    <source>
        <dbReference type="ARBA" id="ARBA00007965"/>
    </source>
</evidence>
<evidence type="ECO:0000256" key="1">
    <source>
        <dbReference type="ARBA" id="ARBA00004141"/>
    </source>
</evidence>
<keyword evidence="5 7" id="KW-1133">Transmembrane helix</keyword>
<feature type="transmembrane region" description="Helical" evidence="7">
    <location>
        <begin position="107"/>
        <end position="128"/>
    </location>
</feature>
<dbReference type="PANTHER" id="PTHR10332">
    <property type="entry name" value="EQUILIBRATIVE NUCLEOSIDE TRANSPORTER"/>
    <property type="match status" value="1"/>
</dbReference>
<evidence type="ECO:0000256" key="3">
    <source>
        <dbReference type="ARBA" id="ARBA00022448"/>
    </source>
</evidence>
<dbReference type="GO" id="GO:0005337">
    <property type="term" value="F:nucleoside transmembrane transporter activity"/>
    <property type="evidence" value="ECO:0007669"/>
    <property type="project" value="InterPro"/>
</dbReference>
<comment type="similarity">
    <text evidence="2">Belongs to the SLC29A/ENT transporter (TC 2.A.57) family.</text>
</comment>
<name>A0A087T3T8_STEMI</name>
<keyword evidence="4 7" id="KW-0812">Transmembrane</keyword>
<dbReference type="GO" id="GO:0008504">
    <property type="term" value="F:monoamine transmembrane transporter activity"/>
    <property type="evidence" value="ECO:0007669"/>
    <property type="project" value="TreeGrafter"/>
</dbReference>
<accession>A0A087T3T8</accession>
<feature type="transmembrane region" description="Helical" evidence="7">
    <location>
        <begin position="140"/>
        <end position="159"/>
    </location>
</feature>
<dbReference type="EMBL" id="KK113270">
    <property type="protein sequence ID" value="KFM59777.1"/>
    <property type="molecule type" value="Genomic_DNA"/>
</dbReference>
<sequence length="190" mass="21378">MLDPSEMKCGKYGVLSLRTPPSSPRADSILQLDEKFDQIVPDVSDDTDAWRTSCESVNAAIPHASGTKYRVQEVVVRMRGTAYTKHIQWWSGIKRGIANRWEVSRLIWPYMLSIGLAYFVTLCLFPGIESEIISCCLGSWMPVILMAIFNFFDFIGKVLASISHNWTKKKLLLLSASRIFLVPLLAMCAA</sequence>
<keyword evidence="6 7" id="KW-0472">Membrane</keyword>
<dbReference type="GO" id="GO:0005886">
    <property type="term" value="C:plasma membrane"/>
    <property type="evidence" value="ECO:0007669"/>
    <property type="project" value="TreeGrafter"/>
</dbReference>
<feature type="non-terminal residue" evidence="8">
    <location>
        <position position="190"/>
    </location>
</feature>
<evidence type="ECO:0000256" key="7">
    <source>
        <dbReference type="SAM" id="Phobius"/>
    </source>
</evidence>